<protein>
    <submittedName>
        <fullName evidence="1">Uncharacterized protein</fullName>
    </submittedName>
</protein>
<name>A0A0A8ZBW1_ARUDO</name>
<accession>A0A0A8ZBW1</accession>
<evidence type="ECO:0000313" key="1">
    <source>
        <dbReference type="EMBL" id="JAD35128.1"/>
    </source>
</evidence>
<dbReference type="AlphaFoldDB" id="A0A0A8ZBW1"/>
<reference evidence="1" key="1">
    <citation type="submission" date="2014-09" db="EMBL/GenBank/DDBJ databases">
        <authorList>
            <person name="Magalhaes I.L.F."/>
            <person name="Oliveira U."/>
            <person name="Santos F.R."/>
            <person name="Vidigal T.H.D.A."/>
            <person name="Brescovit A.D."/>
            <person name="Santos A.J."/>
        </authorList>
    </citation>
    <scope>NUCLEOTIDE SEQUENCE</scope>
    <source>
        <tissue evidence="1">Shoot tissue taken approximately 20 cm above the soil surface</tissue>
    </source>
</reference>
<dbReference type="EMBL" id="GBRH01262767">
    <property type="protein sequence ID" value="JAD35128.1"/>
    <property type="molecule type" value="Transcribed_RNA"/>
</dbReference>
<reference evidence="1" key="2">
    <citation type="journal article" date="2015" name="Data Brief">
        <title>Shoot transcriptome of the giant reed, Arundo donax.</title>
        <authorList>
            <person name="Barrero R.A."/>
            <person name="Guerrero F.D."/>
            <person name="Moolhuijzen P."/>
            <person name="Goolsby J.A."/>
            <person name="Tidwell J."/>
            <person name="Bellgard S.E."/>
            <person name="Bellgard M.I."/>
        </authorList>
    </citation>
    <scope>NUCLEOTIDE SEQUENCE</scope>
    <source>
        <tissue evidence="1">Shoot tissue taken approximately 20 cm above the soil surface</tissue>
    </source>
</reference>
<organism evidence="1">
    <name type="scientific">Arundo donax</name>
    <name type="common">Giant reed</name>
    <name type="synonym">Donax arundinaceus</name>
    <dbReference type="NCBI Taxonomy" id="35708"/>
    <lineage>
        <taxon>Eukaryota</taxon>
        <taxon>Viridiplantae</taxon>
        <taxon>Streptophyta</taxon>
        <taxon>Embryophyta</taxon>
        <taxon>Tracheophyta</taxon>
        <taxon>Spermatophyta</taxon>
        <taxon>Magnoliopsida</taxon>
        <taxon>Liliopsida</taxon>
        <taxon>Poales</taxon>
        <taxon>Poaceae</taxon>
        <taxon>PACMAD clade</taxon>
        <taxon>Arundinoideae</taxon>
        <taxon>Arundineae</taxon>
        <taxon>Arundo</taxon>
    </lineage>
</organism>
<proteinExistence type="predicted"/>
<sequence>MTVFTLELRRTKVQPATIGFCDEGSKRKLSIPTQAYVQNNLRKELKLKKMIGLAWACTFQV</sequence>